<comment type="caution">
    <text evidence="2">The sequence shown here is derived from an EMBL/GenBank/DDBJ whole genome shotgun (WGS) entry which is preliminary data.</text>
</comment>
<name>A0ABV7MW43_9HYPH</name>
<reference evidence="3" key="1">
    <citation type="journal article" date="2019" name="Int. J. Syst. Evol. Microbiol.">
        <title>The Global Catalogue of Microorganisms (GCM) 10K type strain sequencing project: providing services to taxonomists for standard genome sequencing and annotation.</title>
        <authorList>
            <consortium name="The Broad Institute Genomics Platform"/>
            <consortium name="The Broad Institute Genome Sequencing Center for Infectious Disease"/>
            <person name="Wu L."/>
            <person name="Ma J."/>
        </authorList>
    </citation>
    <scope>NUCLEOTIDE SEQUENCE [LARGE SCALE GENOMIC DNA]</scope>
    <source>
        <strain evidence="3">ICMP 19515</strain>
    </source>
</reference>
<dbReference type="RefSeq" id="WP_378984830.1">
    <property type="nucleotide sequence ID" value="NZ_JBHRVD010000001.1"/>
</dbReference>
<evidence type="ECO:0000313" key="2">
    <source>
        <dbReference type="EMBL" id="MFC3326186.1"/>
    </source>
</evidence>
<gene>
    <name evidence="2" type="ORF">ACFOJ9_31215</name>
</gene>
<evidence type="ECO:0000256" key="1">
    <source>
        <dbReference type="SAM" id="MobiDB-lite"/>
    </source>
</evidence>
<proteinExistence type="predicted"/>
<protein>
    <recommendedName>
        <fullName evidence="4">C2H2-type domain-containing protein</fullName>
    </recommendedName>
</protein>
<dbReference type="EMBL" id="JBHRVD010000001">
    <property type="protein sequence ID" value="MFC3326186.1"/>
    <property type="molecule type" value="Genomic_DNA"/>
</dbReference>
<evidence type="ECO:0008006" key="4">
    <source>
        <dbReference type="Google" id="ProtNLM"/>
    </source>
</evidence>
<keyword evidence="3" id="KW-1185">Reference proteome</keyword>
<evidence type="ECO:0000313" key="3">
    <source>
        <dbReference type="Proteomes" id="UP001595648"/>
    </source>
</evidence>
<accession>A0ABV7MW43</accession>
<dbReference type="Proteomes" id="UP001595648">
    <property type="component" value="Unassembled WGS sequence"/>
</dbReference>
<organism evidence="2 3">
    <name type="scientific">Mesorhizobium cantuariense</name>
    <dbReference type="NCBI Taxonomy" id="1300275"/>
    <lineage>
        <taxon>Bacteria</taxon>
        <taxon>Pseudomonadati</taxon>
        <taxon>Pseudomonadota</taxon>
        <taxon>Alphaproteobacteria</taxon>
        <taxon>Hyphomicrobiales</taxon>
        <taxon>Phyllobacteriaceae</taxon>
        <taxon>Mesorhizobium</taxon>
    </lineage>
</organism>
<feature type="region of interest" description="Disordered" evidence="1">
    <location>
        <begin position="1"/>
        <end position="25"/>
    </location>
</feature>
<sequence>MTKLSDLGPPIPGKRHGTPPADERDHFYNCPQCGQKVDMRDLRQVVWHEVPGHKPLGPRLVSG</sequence>